<accession>A0A2S8A7S8</accession>
<keyword evidence="2" id="KW-1185">Reference proteome</keyword>
<protein>
    <submittedName>
        <fullName evidence="1">Uncharacterized protein</fullName>
    </submittedName>
</protein>
<name>A0A2S8A7S8_9FLAO</name>
<sequence>MKKNWLVFLFALNAFVLFGQIGIGTQNPDKSSLLEISATDKGFLPPRVNLTSVKDVTTIQNPAIGLLIYEPDGFTETIGAVVYNREAGVYMYNGNEWQRLLTGDSSSPIEGRNLVGVKIAINQSGDVTLSGSQSYGLLLQNSFVTINPKFVKGIWPSESSSPTDILSEKNGDSGTLLFENKLNNQANFFRINFEYTIKQKKPVSTGFFNISITSIASGEVIYSDEILVPGGTDVGRNIPFQLFFPTISDANSIKSGYKITFNVDTAGSSELSNNIGIIMKDILRIN</sequence>
<comment type="caution">
    <text evidence="1">The sequence shown here is derived from an EMBL/GenBank/DDBJ whole genome shotgun (WGS) entry which is preliminary data.</text>
</comment>
<dbReference type="AlphaFoldDB" id="A0A2S8A7S8"/>
<gene>
    <name evidence="1" type="ORF">C4S77_11725</name>
</gene>
<evidence type="ECO:0000313" key="1">
    <source>
        <dbReference type="EMBL" id="PQL90546.1"/>
    </source>
</evidence>
<dbReference type="Proteomes" id="UP000238042">
    <property type="component" value="Unassembled WGS sequence"/>
</dbReference>
<reference evidence="1 2" key="1">
    <citation type="submission" date="2018-02" db="EMBL/GenBank/DDBJ databases">
        <title>Genome sequences of Apibacter spp., gut symbionts of Asian honey bees.</title>
        <authorList>
            <person name="Kwong W.K."/>
            <person name="Steele M.I."/>
            <person name="Moran N.A."/>
        </authorList>
    </citation>
    <scope>NUCLEOTIDE SEQUENCE [LARGE SCALE GENOMIC DNA]</scope>
    <source>
        <strain evidence="2">wkB301</strain>
    </source>
</reference>
<dbReference type="RefSeq" id="WP_105247697.1">
    <property type="nucleotide sequence ID" value="NZ_PSZM01000046.1"/>
</dbReference>
<dbReference type="OrthoDB" id="1488700at2"/>
<organism evidence="1 2">
    <name type="scientific">Apibacter adventoris</name>
    <dbReference type="NCBI Taxonomy" id="1679466"/>
    <lineage>
        <taxon>Bacteria</taxon>
        <taxon>Pseudomonadati</taxon>
        <taxon>Bacteroidota</taxon>
        <taxon>Flavobacteriia</taxon>
        <taxon>Flavobacteriales</taxon>
        <taxon>Weeksellaceae</taxon>
        <taxon>Apibacter</taxon>
    </lineage>
</organism>
<dbReference type="EMBL" id="PSZM01000046">
    <property type="protein sequence ID" value="PQL90546.1"/>
    <property type="molecule type" value="Genomic_DNA"/>
</dbReference>
<proteinExistence type="predicted"/>
<evidence type="ECO:0000313" key="2">
    <source>
        <dbReference type="Proteomes" id="UP000238042"/>
    </source>
</evidence>